<proteinExistence type="predicted"/>
<evidence type="ECO:0000256" key="1">
    <source>
        <dbReference type="SAM" id="MobiDB-lite"/>
    </source>
</evidence>
<feature type="compositionally biased region" description="Basic residues" evidence="1">
    <location>
        <begin position="274"/>
        <end position="283"/>
    </location>
</feature>
<protein>
    <recommendedName>
        <fullName evidence="5">Transmembrane protein</fullName>
    </recommendedName>
</protein>
<dbReference type="Proteomes" id="UP001527925">
    <property type="component" value="Unassembled WGS sequence"/>
</dbReference>
<name>A0ABR4N1S8_9FUNG</name>
<accession>A0ABR4N1S8</accession>
<feature type="compositionally biased region" description="Low complexity" evidence="1">
    <location>
        <begin position="104"/>
        <end position="124"/>
    </location>
</feature>
<keyword evidence="2" id="KW-1133">Transmembrane helix</keyword>
<evidence type="ECO:0008006" key="5">
    <source>
        <dbReference type="Google" id="ProtNLM"/>
    </source>
</evidence>
<sequence>MLVEDIDFPTDLYSPRDGRLLDCFENLVAFAPHVFEQHLPADARQPAANMLTMQEVEQVEGGSEQQQQQLTQALRDATVTAFEPAGAAVATVAGAQPATWTATATTTTVTTTTPTSVQSSTTTTRAVEVHPPRRPGTRPYKEDGSDSDGGAGPSGLGYSILRSLVELTGNMASIAASNELRRRRGGSTTVVVVNTAAPAPRSSRGSSSISSRRRAAGVVVEDPRSEGAGSWGWWGSSPRPEVVIPANQPSPRVAEHDIGADDESDGSDAGSAAARRRRAKGKGKAAEKAQPAASETKTSDDGSSGAVIAAAAVGAVVAGAASVLTLAAAYKASEHMGRADFLRRLEACLHECEQRLHRARLWIEERRLLQLDVPRLVSRDVALLEALVDCMHRLDTQDAERQMVPAYVGAGLSSSVILAGLLGFGSRHAGTIGKMGYAGLLLSGLYWAFLRGRFGSPVFKRSFAMVARKAQRCVEELGGLDDHAAEVRRVFDIREP</sequence>
<evidence type="ECO:0000313" key="4">
    <source>
        <dbReference type="Proteomes" id="UP001527925"/>
    </source>
</evidence>
<feature type="transmembrane region" description="Helical" evidence="2">
    <location>
        <begin position="306"/>
        <end position="330"/>
    </location>
</feature>
<keyword evidence="2" id="KW-0812">Transmembrane</keyword>
<reference evidence="3 4" key="1">
    <citation type="submission" date="2023-09" db="EMBL/GenBank/DDBJ databases">
        <title>Pangenome analysis of Batrachochytrium dendrobatidis and related Chytrids.</title>
        <authorList>
            <person name="Yacoub M.N."/>
            <person name="Stajich J.E."/>
            <person name="James T.Y."/>
        </authorList>
    </citation>
    <scope>NUCLEOTIDE SEQUENCE [LARGE SCALE GENOMIC DNA]</scope>
    <source>
        <strain evidence="3 4">JEL0888</strain>
    </source>
</reference>
<feature type="region of interest" description="Disordered" evidence="1">
    <location>
        <begin position="193"/>
        <end position="303"/>
    </location>
</feature>
<evidence type="ECO:0000313" key="3">
    <source>
        <dbReference type="EMBL" id="KAL2913477.1"/>
    </source>
</evidence>
<feature type="compositionally biased region" description="Low complexity" evidence="1">
    <location>
        <begin position="193"/>
        <end position="210"/>
    </location>
</feature>
<evidence type="ECO:0000256" key="2">
    <source>
        <dbReference type="SAM" id="Phobius"/>
    </source>
</evidence>
<feature type="transmembrane region" description="Helical" evidence="2">
    <location>
        <begin position="404"/>
        <end position="425"/>
    </location>
</feature>
<keyword evidence="4" id="KW-1185">Reference proteome</keyword>
<dbReference type="EMBL" id="JADGIZ020000045">
    <property type="protein sequence ID" value="KAL2913477.1"/>
    <property type="molecule type" value="Genomic_DNA"/>
</dbReference>
<feature type="region of interest" description="Disordered" evidence="1">
    <location>
        <begin position="104"/>
        <end position="154"/>
    </location>
</feature>
<organism evidence="3 4">
    <name type="scientific">Polyrhizophydium stewartii</name>
    <dbReference type="NCBI Taxonomy" id="2732419"/>
    <lineage>
        <taxon>Eukaryota</taxon>
        <taxon>Fungi</taxon>
        <taxon>Fungi incertae sedis</taxon>
        <taxon>Chytridiomycota</taxon>
        <taxon>Chytridiomycota incertae sedis</taxon>
        <taxon>Chytridiomycetes</taxon>
        <taxon>Rhizophydiales</taxon>
        <taxon>Rhizophydiales incertae sedis</taxon>
        <taxon>Polyrhizophydium</taxon>
    </lineage>
</organism>
<feature type="transmembrane region" description="Helical" evidence="2">
    <location>
        <begin position="431"/>
        <end position="450"/>
    </location>
</feature>
<keyword evidence="2" id="KW-0472">Membrane</keyword>
<comment type="caution">
    <text evidence="3">The sequence shown here is derived from an EMBL/GenBank/DDBJ whole genome shotgun (WGS) entry which is preliminary data.</text>
</comment>
<gene>
    <name evidence="3" type="ORF">HK105_206937</name>
</gene>